<evidence type="ECO:0000256" key="7">
    <source>
        <dbReference type="ARBA" id="ARBA00023015"/>
    </source>
</evidence>
<keyword evidence="7 11" id="KW-0805">Transcription regulation</keyword>
<dbReference type="RefSeq" id="WP_346148955.1">
    <property type="nucleotide sequence ID" value="NZ_BAAAUA010000059.1"/>
</dbReference>
<evidence type="ECO:0000256" key="8">
    <source>
        <dbReference type="ARBA" id="ARBA00023125"/>
    </source>
</evidence>
<dbReference type="EMBL" id="JBHSOC010000129">
    <property type="protein sequence ID" value="MFC5647076.1"/>
    <property type="molecule type" value="Genomic_DNA"/>
</dbReference>
<keyword evidence="3" id="KW-0004">4Fe-4S</keyword>
<evidence type="ECO:0000256" key="11">
    <source>
        <dbReference type="HAMAP-Rule" id="MF_01479"/>
    </source>
</evidence>
<evidence type="ECO:0000256" key="2">
    <source>
        <dbReference type="ARBA" id="ARBA00006597"/>
    </source>
</evidence>
<evidence type="ECO:0000259" key="13">
    <source>
        <dbReference type="PROSITE" id="PS51674"/>
    </source>
</evidence>
<evidence type="ECO:0000256" key="1">
    <source>
        <dbReference type="ARBA" id="ARBA00004496"/>
    </source>
</evidence>
<evidence type="ECO:0000256" key="10">
    <source>
        <dbReference type="ARBA" id="ARBA00023163"/>
    </source>
</evidence>
<dbReference type="PANTHER" id="PTHR38839">
    <property type="entry name" value="TRANSCRIPTIONAL REGULATOR WHID-RELATED"/>
    <property type="match status" value="1"/>
</dbReference>
<evidence type="ECO:0000313" key="15">
    <source>
        <dbReference type="Proteomes" id="UP001596066"/>
    </source>
</evidence>
<accession>A0ABW0VMW8</accession>
<keyword evidence="11" id="KW-0963">Cytoplasm</keyword>
<protein>
    <recommendedName>
        <fullName evidence="11">Transcriptional regulator WhiB</fullName>
    </recommendedName>
</protein>
<comment type="PTM">
    <text evidence="11">Upon Fe-S cluster removal intramolecular disulfide bonds are formed.</text>
</comment>
<keyword evidence="15" id="KW-1185">Reference proteome</keyword>
<evidence type="ECO:0000256" key="5">
    <source>
        <dbReference type="ARBA" id="ARBA00023004"/>
    </source>
</evidence>
<name>A0ABW0VMW8_9ACTN</name>
<keyword evidence="9 11" id="KW-1015">Disulfide bond</keyword>
<comment type="subcellular location">
    <subcellularLocation>
        <location evidence="1 11">Cytoplasm</location>
    </subcellularLocation>
</comment>
<evidence type="ECO:0000313" key="14">
    <source>
        <dbReference type="EMBL" id="MFC5647076.1"/>
    </source>
</evidence>
<dbReference type="InterPro" id="IPR034768">
    <property type="entry name" value="4FE4S_WBL"/>
</dbReference>
<sequence length="104" mass="11897">MPQVEGEDWRHRAAFREEDPELFFPIGETGVSLLQIEEAKAVCRRCPVLISCLAWALETRQETGVWGGISESERRHLRRRANRHDMEPAALAAKERTAKRKVSA</sequence>
<comment type="cofactor">
    <cofactor evidence="11">
        <name>[4Fe-4S] cluster</name>
        <dbReference type="ChEBI" id="CHEBI:49883"/>
    </cofactor>
    <text evidence="11">Binds 1 [4Fe-4S] cluster per subunit. Following nitrosylation of the [4Fe-4S] cluster binds 1 [4Fe-8(NO)] cluster per subunit.</text>
</comment>
<evidence type="ECO:0000256" key="9">
    <source>
        <dbReference type="ARBA" id="ARBA00023157"/>
    </source>
</evidence>
<feature type="domain" description="4Fe-4S Wbl-type" evidence="13">
    <location>
        <begin position="14"/>
        <end position="76"/>
    </location>
</feature>
<comment type="PTM">
    <text evidence="11">The Fe-S cluster can be nitrosylated by nitric oxide (NO).</text>
</comment>
<comment type="function">
    <text evidence="11">Acts as a transcriptional regulator. Probably redox-responsive. The apo- but not holo-form probably binds DNA.</text>
</comment>
<dbReference type="InterPro" id="IPR003482">
    <property type="entry name" value="Whib"/>
</dbReference>
<dbReference type="HAMAP" id="MF_01479">
    <property type="entry name" value="WhiB"/>
    <property type="match status" value="1"/>
</dbReference>
<comment type="caution">
    <text evidence="14">The sequence shown here is derived from an EMBL/GenBank/DDBJ whole genome shotgun (WGS) entry which is preliminary data.</text>
</comment>
<feature type="region of interest" description="Disordered" evidence="12">
    <location>
        <begin position="77"/>
        <end position="104"/>
    </location>
</feature>
<keyword evidence="4" id="KW-0479">Metal-binding</keyword>
<evidence type="ECO:0000256" key="6">
    <source>
        <dbReference type="ARBA" id="ARBA00023014"/>
    </source>
</evidence>
<comment type="caution">
    <text evidence="11">Lacks conserved residue(s) required for the propagation of feature annotation.</text>
</comment>
<comment type="similarity">
    <text evidence="2 11">Belongs to the WhiB family.</text>
</comment>
<gene>
    <name evidence="11" type="primary">whiB</name>
    <name evidence="14" type="ORF">ACFPZF_37760</name>
</gene>
<keyword evidence="6" id="KW-0411">Iron-sulfur</keyword>
<evidence type="ECO:0000256" key="12">
    <source>
        <dbReference type="SAM" id="MobiDB-lite"/>
    </source>
</evidence>
<dbReference type="Pfam" id="PF02467">
    <property type="entry name" value="Whib"/>
    <property type="match status" value="1"/>
</dbReference>
<evidence type="ECO:0000256" key="3">
    <source>
        <dbReference type="ARBA" id="ARBA00022485"/>
    </source>
</evidence>
<dbReference type="PROSITE" id="PS51674">
    <property type="entry name" value="4FE4S_WBL"/>
    <property type="match status" value="1"/>
</dbReference>
<keyword evidence="10 11" id="KW-0804">Transcription</keyword>
<keyword evidence="8 11" id="KW-0238">DNA-binding</keyword>
<organism evidence="14 15">
    <name type="scientific">Kitasatospora cinereorecta</name>
    <dbReference type="NCBI Taxonomy" id="285560"/>
    <lineage>
        <taxon>Bacteria</taxon>
        <taxon>Bacillati</taxon>
        <taxon>Actinomycetota</taxon>
        <taxon>Actinomycetes</taxon>
        <taxon>Kitasatosporales</taxon>
        <taxon>Streptomycetaceae</taxon>
        <taxon>Kitasatospora</taxon>
    </lineage>
</organism>
<proteinExistence type="inferred from homology"/>
<dbReference type="Proteomes" id="UP001596066">
    <property type="component" value="Unassembled WGS sequence"/>
</dbReference>
<reference evidence="15" key="1">
    <citation type="journal article" date="2019" name="Int. J. Syst. Evol. Microbiol.">
        <title>The Global Catalogue of Microorganisms (GCM) 10K type strain sequencing project: providing services to taxonomists for standard genome sequencing and annotation.</title>
        <authorList>
            <consortium name="The Broad Institute Genomics Platform"/>
            <consortium name="The Broad Institute Genome Sequencing Center for Infectious Disease"/>
            <person name="Wu L."/>
            <person name="Ma J."/>
        </authorList>
    </citation>
    <scope>NUCLEOTIDE SEQUENCE [LARGE SCALE GENOMIC DNA]</scope>
    <source>
        <strain evidence="15">CGMCC 4.1622</strain>
    </source>
</reference>
<dbReference type="PANTHER" id="PTHR38839:SF6">
    <property type="entry name" value="TRANSCRIPTIONAL REGULATOR WHIB1"/>
    <property type="match status" value="1"/>
</dbReference>
<evidence type="ECO:0000256" key="4">
    <source>
        <dbReference type="ARBA" id="ARBA00022723"/>
    </source>
</evidence>
<keyword evidence="5" id="KW-0408">Iron</keyword>